<evidence type="ECO:0000313" key="3">
    <source>
        <dbReference type="Proteomes" id="UP001432322"/>
    </source>
</evidence>
<keyword evidence="1" id="KW-0472">Membrane</keyword>
<dbReference type="AlphaFoldDB" id="A0AAV5V0C7"/>
<accession>A0AAV5V0C7</accession>
<comment type="caution">
    <text evidence="2">The sequence shown here is derived from an EMBL/GenBank/DDBJ whole genome shotgun (WGS) entry which is preliminary data.</text>
</comment>
<feature type="transmembrane region" description="Helical" evidence="1">
    <location>
        <begin position="35"/>
        <end position="56"/>
    </location>
</feature>
<gene>
    <name evidence="2" type="ORF">PFISCL1PPCAC_3765</name>
</gene>
<dbReference type="EMBL" id="BTSY01000001">
    <property type="protein sequence ID" value="GMT12468.1"/>
    <property type="molecule type" value="Genomic_DNA"/>
</dbReference>
<dbReference type="Proteomes" id="UP001432322">
    <property type="component" value="Unassembled WGS sequence"/>
</dbReference>
<proteinExistence type="predicted"/>
<protein>
    <submittedName>
        <fullName evidence="2">Uncharacterized protein</fullName>
    </submittedName>
</protein>
<keyword evidence="3" id="KW-1185">Reference proteome</keyword>
<sequence length="69" mass="7494">SPPTVLLVLVALVQHHSERGDLHCLLVEVMKRQALVFIAAVALAVHGLLEFLHFVLKNGSSANLKDNEA</sequence>
<keyword evidence="1" id="KW-0812">Transmembrane</keyword>
<reference evidence="2" key="1">
    <citation type="submission" date="2023-10" db="EMBL/GenBank/DDBJ databases">
        <title>Genome assembly of Pristionchus species.</title>
        <authorList>
            <person name="Yoshida K."/>
            <person name="Sommer R.J."/>
        </authorList>
    </citation>
    <scope>NUCLEOTIDE SEQUENCE</scope>
    <source>
        <strain evidence="2">RS5133</strain>
    </source>
</reference>
<keyword evidence="1" id="KW-1133">Transmembrane helix</keyword>
<organism evidence="2 3">
    <name type="scientific">Pristionchus fissidentatus</name>
    <dbReference type="NCBI Taxonomy" id="1538716"/>
    <lineage>
        <taxon>Eukaryota</taxon>
        <taxon>Metazoa</taxon>
        <taxon>Ecdysozoa</taxon>
        <taxon>Nematoda</taxon>
        <taxon>Chromadorea</taxon>
        <taxon>Rhabditida</taxon>
        <taxon>Rhabditina</taxon>
        <taxon>Diplogasteromorpha</taxon>
        <taxon>Diplogasteroidea</taxon>
        <taxon>Neodiplogasteridae</taxon>
        <taxon>Pristionchus</taxon>
    </lineage>
</organism>
<evidence type="ECO:0000313" key="2">
    <source>
        <dbReference type="EMBL" id="GMT12468.1"/>
    </source>
</evidence>
<feature type="non-terminal residue" evidence="2">
    <location>
        <position position="1"/>
    </location>
</feature>
<feature type="non-terminal residue" evidence="2">
    <location>
        <position position="69"/>
    </location>
</feature>
<name>A0AAV5V0C7_9BILA</name>
<evidence type="ECO:0000256" key="1">
    <source>
        <dbReference type="SAM" id="Phobius"/>
    </source>
</evidence>